<name>A0ACC0XQK3_9ROSI</name>
<accession>A0ACC0XQK3</accession>
<keyword evidence="2" id="KW-1185">Reference proteome</keyword>
<dbReference type="EMBL" id="CM047746">
    <property type="protein sequence ID" value="KAJ0021525.1"/>
    <property type="molecule type" value="Genomic_DNA"/>
</dbReference>
<comment type="caution">
    <text evidence="1">The sequence shown here is derived from an EMBL/GenBank/DDBJ whole genome shotgun (WGS) entry which is preliminary data.</text>
</comment>
<organism evidence="1 2">
    <name type="scientific">Pistacia integerrima</name>
    <dbReference type="NCBI Taxonomy" id="434235"/>
    <lineage>
        <taxon>Eukaryota</taxon>
        <taxon>Viridiplantae</taxon>
        <taxon>Streptophyta</taxon>
        <taxon>Embryophyta</taxon>
        <taxon>Tracheophyta</taxon>
        <taxon>Spermatophyta</taxon>
        <taxon>Magnoliopsida</taxon>
        <taxon>eudicotyledons</taxon>
        <taxon>Gunneridae</taxon>
        <taxon>Pentapetalae</taxon>
        <taxon>rosids</taxon>
        <taxon>malvids</taxon>
        <taxon>Sapindales</taxon>
        <taxon>Anacardiaceae</taxon>
        <taxon>Pistacia</taxon>
    </lineage>
</organism>
<reference evidence="2" key="1">
    <citation type="journal article" date="2023" name="G3 (Bethesda)">
        <title>Genome assembly and association tests identify interacting loci associated with vigor, precocity, and sex in interspecific pistachio rootstocks.</title>
        <authorList>
            <person name="Palmer W."/>
            <person name="Jacygrad E."/>
            <person name="Sagayaradj S."/>
            <person name="Cavanaugh K."/>
            <person name="Han R."/>
            <person name="Bertier L."/>
            <person name="Beede B."/>
            <person name="Kafkas S."/>
            <person name="Golino D."/>
            <person name="Preece J."/>
            <person name="Michelmore R."/>
        </authorList>
    </citation>
    <scope>NUCLEOTIDE SEQUENCE [LARGE SCALE GENOMIC DNA]</scope>
</reference>
<evidence type="ECO:0000313" key="2">
    <source>
        <dbReference type="Proteomes" id="UP001163603"/>
    </source>
</evidence>
<dbReference type="Proteomes" id="UP001163603">
    <property type="component" value="Chromosome 11"/>
</dbReference>
<proteinExistence type="predicted"/>
<gene>
    <name evidence="1" type="ORF">Pint_31695</name>
</gene>
<evidence type="ECO:0000313" key="1">
    <source>
        <dbReference type="EMBL" id="KAJ0021525.1"/>
    </source>
</evidence>
<protein>
    <submittedName>
        <fullName evidence="1">Uncharacterized protein</fullName>
    </submittedName>
</protein>
<sequence length="684" mass="75458">MFNGMMDPELMRLAQEQMSRMSPAEFARIQQQSIELFHGLVMVNLPASDFDVLLALQMMANPDLMKIATESVKNIRPEDLKRAAQQLNHTRPEEMAEIGEKLANATPEEIASMRTHVDAQVTYELNAAQMLKTQGNELHSQGQFKAASEKYLLAKKNLEGIPTSKGRTLLLACSLNLMSCYLKTRQYDECIKEGSEVLAYDPKNVKALYRRGQAYKEFGRLGDAVSDLSNAHEVSPNDEIITDVLRDAKERLAKERGYHPPGGLVIEEITEEVGAVSSGNHESLSGGYAVMQPQERTDFSQSKSRANGGGLTTNPDSFQGLKDDPEAIRLFQDFISNANPETLAAVSSGKAGEISPDMFKAASNMISKMSPEELQKMVQLASSGESPFTTGSNMTPGSMPQNITPDMLKTASDMMSRIPPEELQKMFEMASSLKTRDTGPMSANGVSLGTGSKSSESEESSVFSGNNVVGDTSSSRSVFPNSRSGLQSNFQPSSSDLQQMKSQMNDPAMKEVCLTSPFMLYNKGWFKSDDNENISSLQCSIVGSFLYFYSFEMIRFDTCALALKNLQQFSLKQPEVILPIFSNDCAVQMFSSMIKNMSPEMMANMSEQFGLKLSQEDAAKFQQAMSSLSPQDLDRMMRWADKVQRGVEGVKKTKNWLLGRPGLILAICMLILAVLLHRLGFIGS</sequence>